<organism evidence="1 2">
    <name type="scientific">Paenibacillus uliginis N3/975</name>
    <dbReference type="NCBI Taxonomy" id="1313296"/>
    <lineage>
        <taxon>Bacteria</taxon>
        <taxon>Bacillati</taxon>
        <taxon>Bacillota</taxon>
        <taxon>Bacilli</taxon>
        <taxon>Bacillales</taxon>
        <taxon>Paenibacillaceae</taxon>
        <taxon>Paenibacillus</taxon>
    </lineage>
</organism>
<keyword evidence="2" id="KW-1185">Reference proteome</keyword>
<dbReference type="Proteomes" id="UP000192940">
    <property type="component" value="Chromosome I"/>
</dbReference>
<proteinExistence type="predicted"/>
<gene>
    <name evidence="1" type="ORF">SAMN05661091_2494</name>
</gene>
<sequence>MNKSRAEFMLDLQRIENESYQLREGEQLQDYVTLMLEYIGDPDPELRDNLIYPTFYEWINEENRFTEEQLRNLLTVLTDMQHLFYHIGNEGDQTVFTRTFSVLPIALIVGRHRQKPFLNFNDFQNLKHSLLRYYKEEKDLRGYLPEGGWAHSAAHGADALVELVQCPECDSELLLDVLAAIQGMLHNGIHIFSDEEDERISSIVDIMIDKDLLPQQEITDWINDLAQCSVWPRSRIQVIARVNSKNFLRSLYFRRGQGSRGNSLNATILNAEAKLNRFSISTN</sequence>
<evidence type="ECO:0000313" key="2">
    <source>
        <dbReference type="Proteomes" id="UP000192940"/>
    </source>
</evidence>
<dbReference type="InterPro" id="IPR021247">
    <property type="entry name" value="DUF2785"/>
</dbReference>
<accession>A0A1X7HCG9</accession>
<dbReference type="AlphaFoldDB" id="A0A1X7HCG9"/>
<evidence type="ECO:0008006" key="3">
    <source>
        <dbReference type="Google" id="ProtNLM"/>
    </source>
</evidence>
<evidence type="ECO:0000313" key="1">
    <source>
        <dbReference type="EMBL" id="SMF83956.1"/>
    </source>
</evidence>
<dbReference type="Pfam" id="PF10978">
    <property type="entry name" value="DUF2785"/>
    <property type="match status" value="1"/>
</dbReference>
<dbReference type="EMBL" id="LT840184">
    <property type="protein sequence ID" value="SMF83956.1"/>
    <property type="molecule type" value="Genomic_DNA"/>
</dbReference>
<dbReference type="RefSeq" id="WP_208919447.1">
    <property type="nucleotide sequence ID" value="NZ_LT840184.1"/>
</dbReference>
<name>A0A1X7HCG9_9BACL</name>
<dbReference type="STRING" id="1313296.SAMN05661091_2494"/>
<reference evidence="1 2" key="1">
    <citation type="submission" date="2017-04" db="EMBL/GenBank/DDBJ databases">
        <authorList>
            <person name="Afonso C.L."/>
            <person name="Miller P.J."/>
            <person name="Scott M.A."/>
            <person name="Spackman E."/>
            <person name="Goraichik I."/>
            <person name="Dimitrov K.M."/>
            <person name="Suarez D.L."/>
            <person name="Swayne D.E."/>
        </authorList>
    </citation>
    <scope>NUCLEOTIDE SEQUENCE [LARGE SCALE GENOMIC DNA]</scope>
    <source>
        <strain evidence="1 2">N3/975</strain>
    </source>
</reference>
<protein>
    <recommendedName>
        <fullName evidence="3">DUF2785 domain-containing protein</fullName>
    </recommendedName>
</protein>